<feature type="region of interest" description="Disordered" evidence="1">
    <location>
        <begin position="375"/>
        <end position="437"/>
    </location>
</feature>
<accession>A0AAV7VF48</accession>
<dbReference type="PANTHER" id="PTHR24219:SF3">
    <property type="entry name" value="LIM DOMAIN-CONTAINING PROTEIN 1"/>
    <property type="match status" value="1"/>
</dbReference>
<feature type="region of interest" description="Disordered" evidence="1">
    <location>
        <begin position="121"/>
        <end position="221"/>
    </location>
</feature>
<dbReference type="PANTHER" id="PTHR24219">
    <property type="entry name" value="LIM DOMAIN-CONTAINING PROTEIN JUB"/>
    <property type="match status" value="1"/>
</dbReference>
<dbReference type="GO" id="GO:0000932">
    <property type="term" value="C:P-body"/>
    <property type="evidence" value="ECO:0007669"/>
    <property type="project" value="TreeGrafter"/>
</dbReference>
<dbReference type="GO" id="GO:0001666">
    <property type="term" value="P:response to hypoxia"/>
    <property type="evidence" value="ECO:0007669"/>
    <property type="project" value="TreeGrafter"/>
</dbReference>
<keyword evidence="3" id="KW-1185">Reference proteome</keyword>
<dbReference type="GO" id="GO:0005912">
    <property type="term" value="C:adherens junction"/>
    <property type="evidence" value="ECO:0007669"/>
    <property type="project" value="TreeGrafter"/>
</dbReference>
<gene>
    <name evidence="2" type="ORF">NDU88_004079</name>
</gene>
<feature type="compositionally biased region" description="Basic and acidic residues" evidence="1">
    <location>
        <begin position="195"/>
        <end position="204"/>
    </location>
</feature>
<evidence type="ECO:0000256" key="1">
    <source>
        <dbReference type="SAM" id="MobiDB-lite"/>
    </source>
</evidence>
<feature type="compositionally biased region" description="Polar residues" evidence="1">
    <location>
        <begin position="422"/>
        <end position="437"/>
    </location>
</feature>
<reference evidence="2" key="1">
    <citation type="journal article" date="2022" name="bioRxiv">
        <title>Sequencing and chromosome-scale assembly of the giantPleurodeles waltlgenome.</title>
        <authorList>
            <person name="Brown T."/>
            <person name="Elewa A."/>
            <person name="Iarovenko S."/>
            <person name="Subramanian E."/>
            <person name="Araus A.J."/>
            <person name="Petzold A."/>
            <person name="Susuki M."/>
            <person name="Suzuki K.-i.T."/>
            <person name="Hayashi T."/>
            <person name="Toyoda A."/>
            <person name="Oliveira C."/>
            <person name="Osipova E."/>
            <person name="Leigh N.D."/>
            <person name="Simon A."/>
            <person name="Yun M.H."/>
        </authorList>
    </citation>
    <scope>NUCLEOTIDE SEQUENCE</scope>
    <source>
        <strain evidence="2">20211129_DDA</strain>
        <tissue evidence="2">Liver</tissue>
    </source>
</reference>
<evidence type="ECO:0000313" key="2">
    <source>
        <dbReference type="EMBL" id="KAJ1200253.1"/>
    </source>
</evidence>
<feature type="region of interest" description="Disordered" evidence="1">
    <location>
        <begin position="235"/>
        <end position="272"/>
    </location>
</feature>
<proteinExistence type="predicted"/>
<dbReference type="EMBL" id="JANPWB010000003">
    <property type="protein sequence ID" value="KAJ1200253.1"/>
    <property type="molecule type" value="Genomic_DNA"/>
</dbReference>
<dbReference type="GO" id="GO:0007010">
    <property type="term" value="P:cytoskeleton organization"/>
    <property type="evidence" value="ECO:0007669"/>
    <property type="project" value="TreeGrafter"/>
</dbReference>
<name>A0AAV7VF48_PLEWA</name>
<dbReference type="GO" id="GO:0035331">
    <property type="term" value="P:negative regulation of hippo signaling"/>
    <property type="evidence" value="ECO:0007669"/>
    <property type="project" value="TreeGrafter"/>
</dbReference>
<protein>
    <recommendedName>
        <fullName evidence="4">LIM domain-containing protein 1</fullName>
    </recommendedName>
</protein>
<dbReference type="GO" id="GO:0005634">
    <property type="term" value="C:nucleus"/>
    <property type="evidence" value="ECO:0007669"/>
    <property type="project" value="TreeGrafter"/>
</dbReference>
<dbReference type="AlphaFoldDB" id="A0AAV7VF48"/>
<sequence>MDSYDLGLEASKFIEDLNLYEASKDGLFRVDKGVGNNPEFEETRKVFAAKMARIHLQKQLLEQQGDQNVSCAGSLNGGVGVGSQQQQTLLRGAVGSTKLSPVESAAKPPLGTSAALLGLSGNVSSSSQPSLLSHVPPDMLRHRHTQDGRRGSSEGESASSGSCCFALEQMSPGSSRTVFPNHHDTELVSPGWGGGREKILDSRPRKGSLQSSVVNNPLPKNLVDHADYPHQQLPTISRTTETGSGHKKYTNEPQNWNNHEQKPLGQRSSSFSHQLAALSPSVSFLDEKPVALTQQRSSSFSIPSALPAYGFSRYQNKHSENGKLELDSSHKVDTEHQSQFQGNLKSFMSSSLPSPLTSNVECQQSNTFYPLANSDCNDHEHQQGTSGGDHRVHPEQNAHSVKSHGHVTSGPPSSLPGVGIHPSNSGQSGLHQETSNTTKVKLPCQNLMPQQEPGPSTAEIKLEALTKRLEQEMDAQPRADYFGKCTYFQYYSPTLFP</sequence>
<dbReference type="GO" id="GO:0005667">
    <property type="term" value="C:transcription regulator complex"/>
    <property type="evidence" value="ECO:0007669"/>
    <property type="project" value="TreeGrafter"/>
</dbReference>
<evidence type="ECO:0008006" key="4">
    <source>
        <dbReference type="Google" id="ProtNLM"/>
    </source>
</evidence>
<feature type="compositionally biased region" description="Low complexity" evidence="1">
    <location>
        <begin position="121"/>
        <end position="133"/>
    </location>
</feature>
<dbReference type="GO" id="GO:0003714">
    <property type="term" value="F:transcription corepressor activity"/>
    <property type="evidence" value="ECO:0007669"/>
    <property type="project" value="TreeGrafter"/>
</dbReference>
<comment type="caution">
    <text evidence="2">The sequence shown here is derived from an EMBL/GenBank/DDBJ whole genome shotgun (WGS) entry which is preliminary data.</text>
</comment>
<dbReference type="Proteomes" id="UP001066276">
    <property type="component" value="Chromosome 2_1"/>
</dbReference>
<dbReference type="InterPro" id="IPR047172">
    <property type="entry name" value="Ajuba-like"/>
</dbReference>
<feature type="compositionally biased region" description="Basic and acidic residues" evidence="1">
    <location>
        <begin position="376"/>
        <end position="396"/>
    </location>
</feature>
<organism evidence="2 3">
    <name type="scientific">Pleurodeles waltl</name>
    <name type="common">Iberian ribbed newt</name>
    <dbReference type="NCBI Taxonomy" id="8319"/>
    <lineage>
        <taxon>Eukaryota</taxon>
        <taxon>Metazoa</taxon>
        <taxon>Chordata</taxon>
        <taxon>Craniata</taxon>
        <taxon>Vertebrata</taxon>
        <taxon>Euteleostomi</taxon>
        <taxon>Amphibia</taxon>
        <taxon>Batrachia</taxon>
        <taxon>Caudata</taxon>
        <taxon>Salamandroidea</taxon>
        <taxon>Salamandridae</taxon>
        <taxon>Pleurodelinae</taxon>
        <taxon>Pleurodeles</taxon>
    </lineage>
</organism>
<evidence type="ECO:0000313" key="3">
    <source>
        <dbReference type="Proteomes" id="UP001066276"/>
    </source>
</evidence>